<proteinExistence type="predicted"/>
<feature type="signal peptide" evidence="1">
    <location>
        <begin position="1"/>
        <end position="19"/>
    </location>
</feature>
<keyword evidence="3" id="KW-1185">Reference proteome</keyword>
<gene>
    <name evidence="2" type="ORF">B0A55_04489</name>
</gene>
<evidence type="ECO:0000313" key="3">
    <source>
        <dbReference type="Proteomes" id="UP000309340"/>
    </source>
</evidence>
<dbReference type="AlphaFoldDB" id="A0A4U0XQ36"/>
<organism evidence="2 3">
    <name type="scientific">Friedmanniomyces simplex</name>
    <dbReference type="NCBI Taxonomy" id="329884"/>
    <lineage>
        <taxon>Eukaryota</taxon>
        <taxon>Fungi</taxon>
        <taxon>Dikarya</taxon>
        <taxon>Ascomycota</taxon>
        <taxon>Pezizomycotina</taxon>
        <taxon>Dothideomycetes</taxon>
        <taxon>Dothideomycetidae</taxon>
        <taxon>Mycosphaerellales</taxon>
        <taxon>Teratosphaeriaceae</taxon>
        <taxon>Friedmanniomyces</taxon>
    </lineage>
</organism>
<sequence length="295" mass="30533">MLASMFVAYFASLLTLSIAQDACSSAPCDSLGCLKDVGAASTLCANVTRTTTSTLTTSAVLWVTETASFGASGEVTVTDSSFRTKTVTITTNLGSTVTSFTTHTNLASTLFTTYTRATPTAQARRLLVRQTPTPPACTSSAALATLSELSPSQLETACSCLGILGSNATCTTTKTASETSTSTIYEGSARASASATTLLMLAGVTYTETVTLPPSTVWLTVSTSATSTRATALAAPSFTQVFGPKPGCIDQASSGGDQLDASVTDIRKATQECQDLCAQIGLCEHVYVQRLFVDY</sequence>
<accession>A0A4U0XQ36</accession>
<evidence type="ECO:0000256" key="1">
    <source>
        <dbReference type="SAM" id="SignalP"/>
    </source>
</evidence>
<comment type="caution">
    <text evidence="2">The sequence shown here is derived from an EMBL/GenBank/DDBJ whole genome shotgun (WGS) entry which is preliminary data.</text>
</comment>
<name>A0A4U0XQ36_9PEZI</name>
<evidence type="ECO:0000313" key="2">
    <source>
        <dbReference type="EMBL" id="TKA78691.1"/>
    </source>
</evidence>
<keyword evidence="1" id="KW-0732">Signal</keyword>
<reference evidence="2 3" key="1">
    <citation type="submission" date="2017-03" db="EMBL/GenBank/DDBJ databases">
        <title>Genomes of endolithic fungi from Antarctica.</title>
        <authorList>
            <person name="Coleine C."/>
            <person name="Masonjones S."/>
            <person name="Stajich J.E."/>
        </authorList>
    </citation>
    <scope>NUCLEOTIDE SEQUENCE [LARGE SCALE GENOMIC DNA]</scope>
    <source>
        <strain evidence="2 3">CCFEE 5184</strain>
    </source>
</reference>
<feature type="non-terminal residue" evidence="2">
    <location>
        <position position="295"/>
    </location>
</feature>
<dbReference type="Proteomes" id="UP000309340">
    <property type="component" value="Unassembled WGS sequence"/>
</dbReference>
<feature type="chain" id="PRO_5020292568" description="Apple domain-containing protein" evidence="1">
    <location>
        <begin position="20"/>
        <end position="295"/>
    </location>
</feature>
<evidence type="ECO:0008006" key="4">
    <source>
        <dbReference type="Google" id="ProtNLM"/>
    </source>
</evidence>
<protein>
    <recommendedName>
        <fullName evidence="4">Apple domain-containing protein</fullName>
    </recommendedName>
</protein>
<dbReference type="EMBL" id="NAJQ01000107">
    <property type="protein sequence ID" value="TKA78691.1"/>
    <property type="molecule type" value="Genomic_DNA"/>
</dbReference>